<keyword evidence="1" id="KW-0479">Metal-binding</keyword>
<protein>
    <recommendedName>
        <fullName evidence="3">C3H1-type domain-containing protein</fullName>
    </recommendedName>
</protein>
<evidence type="ECO:0000259" key="3">
    <source>
        <dbReference type="PROSITE" id="PS50103"/>
    </source>
</evidence>
<dbReference type="InterPro" id="IPR000571">
    <property type="entry name" value="Znf_CCCH"/>
</dbReference>
<name>A0AAV4G9M9_9GAST</name>
<feature type="zinc finger region" description="C3H1-type" evidence="1">
    <location>
        <begin position="5"/>
        <end position="33"/>
    </location>
</feature>
<organism evidence="4 5">
    <name type="scientific">Elysia marginata</name>
    <dbReference type="NCBI Taxonomy" id="1093978"/>
    <lineage>
        <taxon>Eukaryota</taxon>
        <taxon>Metazoa</taxon>
        <taxon>Spiralia</taxon>
        <taxon>Lophotrochozoa</taxon>
        <taxon>Mollusca</taxon>
        <taxon>Gastropoda</taxon>
        <taxon>Heterobranchia</taxon>
        <taxon>Euthyneura</taxon>
        <taxon>Panpulmonata</taxon>
        <taxon>Sacoglossa</taxon>
        <taxon>Placobranchoidea</taxon>
        <taxon>Plakobranchidae</taxon>
        <taxon>Elysia</taxon>
    </lineage>
</organism>
<dbReference type="Proteomes" id="UP000762676">
    <property type="component" value="Unassembled WGS sequence"/>
</dbReference>
<comment type="caution">
    <text evidence="4">The sequence shown here is derived from an EMBL/GenBank/DDBJ whole genome shotgun (WGS) entry which is preliminary data.</text>
</comment>
<feature type="domain" description="C3H1-type" evidence="3">
    <location>
        <begin position="5"/>
        <end position="33"/>
    </location>
</feature>
<dbReference type="PROSITE" id="PS50103">
    <property type="entry name" value="ZF_C3H1"/>
    <property type="match status" value="1"/>
</dbReference>
<keyword evidence="1" id="KW-0863">Zinc-finger</keyword>
<dbReference type="Pfam" id="PF00642">
    <property type="entry name" value="zf-CCCH"/>
    <property type="match status" value="1"/>
</dbReference>
<keyword evidence="5" id="KW-1185">Reference proteome</keyword>
<gene>
    <name evidence="4" type="ORF">ElyMa_000626600</name>
</gene>
<evidence type="ECO:0000256" key="1">
    <source>
        <dbReference type="PROSITE-ProRule" id="PRU00723"/>
    </source>
</evidence>
<feature type="region of interest" description="Disordered" evidence="2">
    <location>
        <begin position="193"/>
        <end position="239"/>
    </location>
</feature>
<evidence type="ECO:0000313" key="5">
    <source>
        <dbReference type="Proteomes" id="UP000762676"/>
    </source>
</evidence>
<keyword evidence="1" id="KW-0862">Zinc</keyword>
<dbReference type="GO" id="GO:0008270">
    <property type="term" value="F:zinc ion binding"/>
    <property type="evidence" value="ECO:0007669"/>
    <property type="project" value="UniProtKB-KW"/>
</dbReference>
<sequence>MQCKKLHSFVCPSFAVTGQCSRGDSCSLLHRRIRKQQVGKLSKGSTTYLTQRCPEGKQSSEVSARSGVASRQHEGSSLEPDRSVASDDIQPRLLIQTSNEVLQQPEATFSSEAKQEQSEDIRNDLHLSESLTSTIVASPKRGSAPLSSQPSFISLPLDSPAIAKVPVSVSGFARESGSGLSIKPLFVAQKLHEQLQEKSKLSNDTNEDNLRPYKMDKSCKPVPTPAFLSSKISKESSKQ</sequence>
<feature type="compositionally biased region" description="Basic and acidic residues" evidence="2">
    <location>
        <begin position="208"/>
        <end position="219"/>
    </location>
</feature>
<dbReference type="AlphaFoldDB" id="A0AAV4G9M9"/>
<accession>A0AAV4G9M9</accession>
<proteinExistence type="predicted"/>
<feature type="region of interest" description="Disordered" evidence="2">
    <location>
        <begin position="51"/>
        <end position="87"/>
    </location>
</feature>
<evidence type="ECO:0000313" key="4">
    <source>
        <dbReference type="EMBL" id="GFR82402.1"/>
    </source>
</evidence>
<reference evidence="4 5" key="1">
    <citation type="journal article" date="2021" name="Elife">
        <title>Chloroplast acquisition without the gene transfer in kleptoplastic sea slugs, Plakobranchus ocellatus.</title>
        <authorList>
            <person name="Maeda T."/>
            <person name="Takahashi S."/>
            <person name="Yoshida T."/>
            <person name="Shimamura S."/>
            <person name="Takaki Y."/>
            <person name="Nagai Y."/>
            <person name="Toyoda A."/>
            <person name="Suzuki Y."/>
            <person name="Arimoto A."/>
            <person name="Ishii H."/>
            <person name="Satoh N."/>
            <person name="Nishiyama T."/>
            <person name="Hasebe M."/>
            <person name="Maruyama T."/>
            <person name="Minagawa J."/>
            <person name="Obokata J."/>
            <person name="Shigenobu S."/>
        </authorList>
    </citation>
    <scope>NUCLEOTIDE SEQUENCE [LARGE SCALE GENOMIC DNA]</scope>
</reference>
<evidence type="ECO:0000256" key="2">
    <source>
        <dbReference type="SAM" id="MobiDB-lite"/>
    </source>
</evidence>
<feature type="region of interest" description="Disordered" evidence="2">
    <location>
        <begin position="107"/>
        <end position="126"/>
    </location>
</feature>
<feature type="compositionally biased region" description="Basic and acidic residues" evidence="2">
    <location>
        <begin position="71"/>
        <end position="85"/>
    </location>
</feature>
<dbReference type="SMART" id="SM00356">
    <property type="entry name" value="ZnF_C3H1"/>
    <property type="match status" value="1"/>
</dbReference>
<dbReference type="EMBL" id="BMAT01001259">
    <property type="protein sequence ID" value="GFR82402.1"/>
    <property type="molecule type" value="Genomic_DNA"/>
</dbReference>
<feature type="compositionally biased region" description="Basic and acidic residues" evidence="2">
    <location>
        <begin position="113"/>
        <end position="126"/>
    </location>
</feature>